<keyword evidence="4" id="KW-1133">Transmembrane helix</keyword>
<evidence type="ECO:0000256" key="3">
    <source>
        <dbReference type="ARBA" id="ARBA00022692"/>
    </source>
</evidence>
<evidence type="ECO:0000256" key="1">
    <source>
        <dbReference type="ARBA" id="ARBA00004651"/>
    </source>
</evidence>
<dbReference type="AlphaFoldDB" id="A0A4Y8WV56"/>
<evidence type="ECO:0000259" key="7">
    <source>
        <dbReference type="Pfam" id="PF02687"/>
    </source>
</evidence>
<evidence type="ECO:0000256" key="4">
    <source>
        <dbReference type="ARBA" id="ARBA00022989"/>
    </source>
</evidence>
<dbReference type="InterPro" id="IPR050250">
    <property type="entry name" value="Macrolide_Exporter_MacB"/>
</dbReference>
<proteinExistence type="inferred from homology"/>
<feature type="domain" description="ABC3 transporter permease C-terminal" evidence="7">
    <location>
        <begin position="281"/>
        <end position="398"/>
    </location>
</feature>
<keyword evidence="3" id="KW-0812">Transmembrane</keyword>
<evidence type="ECO:0000313" key="9">
    <source>
        <dbReference type="Proteomes" id="UP000560081"/>
    </source>
</evidence>
<reference evidence="8 9" key="1">
    <citation type="submission" date="2020-08" db="EMBL/GenBank/DDBJ databases">
        <title>Sequencing the genomes of 1000 actinobacteria strains.</title>
        <authorList>
            <person name="Klenk H.-P."/>
        </authorList>
    </citation>
    <scope>NUCLEOTIDE SEQUENCE [LARGE SCALE GENOMIC DNA]</scope>
    <source>
        <strain evidence="8 9">DSM 19079</strain>
    </source>
</reference>
<protein>
    <submittedName>
        <fullName evidence="8">Putative ABC transport system permease protein</fullName>
    </submittedName>
</protein>
<keyword evidence="2" id="KW-1003">Cell membrane</keyword>
<organism evidence="8 9">
    <name type="scientific">Micrococcus flavus</name>
    <dbReference type="NCBI Taxonomy" id="384602"/>
    <lineage>
        <taxon>Bacteria</taxon>
        <taxon>Bacillati</taxon>
        <taxon>Actinomycetota</taxon>
        <taxon>Actinomycetes</taxon>
        <taxon>Micrococcales</taxon>
        <taxon>Micrococcaceae</taxon>
        <taxon>Micrococcus</taxon>
    </lineage>
</organism>
<dbReference type="Proteomes" id="UP000560081">
    <property type="component" value="Unassembled WGS sequence"/>
</dbReference>
<comment type="subcellular location">
    <subcellularLocation>
        <location evidence="1">Cell membrane</location>
        <topology evidence="1">Multi-pass membrane protein</topology>
    </subcellularLocation>
</comment>
<sequence>MWTVALAQLRTQPRRYVSVVLAVLIGTMFLAAASLVASSAQATLRATLGATYAGADLVVLPDDGGDGSGEAAASAMDRLPALAGTPGEPGPLAVVPGVAEAFAPTLTWTEVAAGGEPRAGVAVPLPQDASLAGVRVLEGTLPAPGGARAVALDEGTAETLAVGVGDTVTLTAGSGQGAVQATVSALTTVSPDPMMSSQAQVWGGAAMVDSLRMAESAPFATAALLRLEDGADPQSVRADVADLLRGEGVAAAVATPDEASRDQLSRMAGGTDLFGWVLGGFAVLALVVTALVIANTFQVLVAQRTRDLALLRTVGASVRQIRGAVLLEALLTGLLGALLGVGLAVALTAGVVVVARQALGVPALSFGADPLPLAGVVAIGMGVAVVAALGPARAATRVAPLQALRPAAETEVLSRAGLVRAAVGAVLAAGGAALMWSGALGQEFLPAVGGGVLSFLGMLLLARLFVPAAVRGAAVLARPAGVPGRLAGLNATRHRSRTAATAAALLIGTTLVALVLTGGRTAQAETDRLLDTEFPVDLVVSVPQGQDPAAAARAVTEVAGVSAAVGSVPVGATVNGTPAYAVAAEDLRSVVARAPDRDAGVLATEGTVYVPSWAEPTTGVTVDGRTQDLRSVRGSGLLTAVFLTPETAEQVRAEGRPAVGADGGDGAGSGAGPGPEVGGLVLVDAGDDVAVADLQDLAEGVTAAAGDGAQVVEGGLGERALYSQVIDALLGIVVALLAVSVLIALIGVANTLSLSVIERTRENALLRALGLTRRGLRGMIAIEAVLIAAVAAALGCALGVFYGWAGSQLILGELVANVTGRAGLVRAAVPWAELGLVVAVAALAGLAASVLPARRAARRSPVEGLAAV</sequence>
<dbReference type="EMBL" id="JACHMC010000001">
    <property type="protein sequence ID" value="MBB4881671.1"/>
    <property type="molecule type" value="Genomic_DNA"/>
</dbReference>
<evidence type="ECO:0000256" key="6">
    <source>
        <dbReference type="ARBA" id="ARBA00038076"/>
    </source>
</evidence>
<dbReference type="PANTHER" id="PTHR30572">
    <property type="entry name" value="MEMBRANE COMPONENT OF TRANSPORTER-RELATED"/>
    <property type="match status" value="1"/>
</dbReference>
<name>A0A4Y8WV56_9MICC</name>
<evidence type="ECO:0000313" key="8">
    <source>
        <dbReference type="EMBL" id="MBB4881671.1"/>
    </source>
</evidence>
<feature type="domain" description="ABC3 transporter permease C-terminal" evidence="7">
    <location>
        <begin position="735"/>
        <end position="861"/>
    </location>
</feature>
<dbReference type="OrthoDB" id="9780560at2"/>
<comment type="similarity">
    <text evidence="6">Belongs to the ABC-4 integral membrane protein family.</text>
</comment>
<dbReference type="GO" id="GO:0005886">
    <property type="term" value="C:plasma membrane"/>
    <property type="evidence" value="ECO:0007669"/>
    <property type="project" value="UniProtKB-SubCell"/>
</dbReference>
<evidence type="ECO:0000256" key="5">
    <source>
        <dbReference type="ARBA" id="ARBA00023136"/>
    </source>
</evidence>
<comment type="caution">
    <text evidence="8">The sequence shown here is derived from an EMBL/GenBank/DDBJ whole genome shotgun (WGS) entry which is preliminary data.</text>
</comment>
<keyword evidence="9" id="KW-1185">Reference proteome</keyword>
<dbReference type="PANTHER" id="PTHR30572:SF4">
    <property type="entry name" value="ABC TRANSPORTER PERMEASE YTRF"/>
    <property type="match status" value="1"/>
</dbReference>
<gene>
    <name evidence="8" type="ORF">BJ976_000022</name>
</gene>
<dbReference type="RefSeq" id="WP_135030909.1">
    <property type="nucleotide sequence ID" value="NZ_BMLA01000015.1"/>
</dbReference>
<dbReference type="GO" id="GO:0022857">
    <property type="term" value="F:transmembrane transporter activity"/>
    <property type="evidence" value="ECO:0007669"/>
    <property type="project" value="TreeGrafter"/>
</dbReference>
<accession>A0A4Y8WV56</accession>
<dbReference type="Pfam" id="PF02687">
    <property type="entry name" value="FtsX"/>
    <property type="match status" value="2"/>
</dbReference>
<evidence type="ECO:0000256" key="2">
    <source>
        <dbReference type="ARBA" id="ARBA00022475"/>
    </source>
</evidence>
<dbReference type="InterPro" id="IPR003838">
    <property type="entry name" value="ABC3_permease_C"/>
</dbReference>
<keyword evidence="5" id="KW-0472">Membrane</keyword>